<feature type="domain" description="tRNA(Ile)-lysidine/2-thiocytidine synthase N-terminal" evidence="8">
    <location>
        <begin position="29"/>
        <end position="215"/>
    </location>
</feature>
<dbReference type="NCBIfam" id="TIGR02432">
    <property type="entry name" value="lysidine_TilS_N"/>
    <property type="match status" value="1"/>
</dbReference>
<dbReference type="EMBL" id="CP144913">
    <property type="protein sequence ID" value="WXB75826.1"/>
    <property type="molecule type" value="Genomic_DNA"/>
</dbReference>
<evidence type="ECO:0000256" key="2">
    <source>
        <dbReference type="ARBA" id="ARBA00022598"/>
    </source>
</evidence>
<keyword evidence="11" id="KW-1185">Reference proteome</keyword>
<keyword evidence="4 7" id="KW-0547">Nucleotide-binding</keyword>
<dbReference type="InterPro" id="IPR012094">
    <property type="entry name" value="tRNA_Ile_lys_synt"/>
</dbReference>
<dbReference type="InterPro" id="IPR012795">
    <property type="entry name" value="tRNA_Ile_lys_synt_N"/>
</dbReference>
<organism evidence="10 11">
    <name type="scientific">Janibacter alittae</name>
    <dbReference type="NCBI Taxonomy" id="3115209"/>
    <lineage>
        <taxon>Bacteria</taxon>
        <taxon>Bacillati</taxon>
        <taxon>Actinomycetota</taxon>
        <taxon>Actinomycetes</taxon>
        <taxon>Micrococcales</taxon>
        <taxon>Intrasporangiaceae</taxon>
        <taxon>Janibacter</taxon>
    </lineage>
</organism>
<dbReference type="PANTHER" id="PTHR43033:SF1">
    <property type="entry name" value="TRNA(ILE)-LYSIDINE SYNTHASE-RELATED"/>
    <property type="match status" value="1"/>
</dbReference>
<dbReference type="Pfam" id="PF01171">
    <property type="entry name" value="ATP_bind_3"/>
    <property type="match status" value="1"/>
</dbReference>
<evidence type="ECO:0000313" key="11">
    <source>
        <dbReference type="Proteomes" id="UP001382727"/>
    </source>
</evidence>
<comment type="similarity">
    <text evidence="7">Belongs to the tRNA(Ile)-lysidine synthase family.</text>
</comment>
<dbReference type="RefSeq" id="WP_338748597.1">
    <property type="nucleotide sequence ID" value="NZ_CP144913.1"/>
</dbReference>
<dbReference type="InterPro" id="IPR011063">
    <property type="entry name" value="TilS/TtcA_N"/>
</dbReference>
<accession>A0ABZ2MFK0</accession>
<reference evidence="10 11" key="1">
    <citation type="submission" date="2024-02" db="EMBL/GenBank/DDBJ databases">
        <title>Janibacter sp. nov., isolated from gut of marine sandworm.</title>
        <authorList>
            <person name="Kim B."/>
            <person name="Jun M.O."/>
            <person name="Shin N.-R."/>
        </authorList>
    </citation>
    <scope>NUCLEOTIDE SEQUENCE [LARGE SCALE GENOMIC DNA]</scope>
    <source>
        <strain evidence="10 11">A1S7</strain>
    </source>
</reference>
<dbReference type="Pfam" id="PF09179">
    <property type="entry name" value="TilS"/>
    <property type="match status" value="1"/>
</dbReference>
<evidence type="ECO:0000256" key="7">
    <source>
        <dbReference type="HAMAP-Rule" id="MF_01161"/>
    </source>
</evidence>
<comment type="catalytic activity">
    <reaction evidence="6 7">
        <text>cytidine(34) in tRNA(Ile2) + L-lysine + ATP = lysidine(34) in tRNA(Ile2) + AMP + diphosphate + H(+)</text>
        <dbReference type="Rhea" id="RHEA:43744"/>
        <dbReference type="Rhea" id="RHEA-COMP:10625"/>
        <dbReference type="Rhea" id="RHEA-COMP:10670"/>
        <dbReference type="ChEBI" id="CHEBI:15378"/>
        <dbReference type="ChEBI" id="CHEBI:30616"/>
        <dbReference type="ChEBI" id="CHEBI:32551"/>
        <dbReference type="ChEBI" id="CHEBI:33019"/>
        <dbReference type="ChEBI" id="CHEBI:82748"/>
        <dbReference type="ChEBI" id="CHEBI:83665"/>
        <dbReference type="ChEBI" id="CHEBI:456215"/>
        <dbReference type="EC" id="6.3.4.19"/>
    </reaction>
</comment>
<dbReference type="HAMAP" id="MF_01161">
    <property type="entry name" value="tRNA_Ile_lys_synt"/>
    <property type="match status" value="1"/>
</dbReference>
<dbReference type="InterPro" id="IPR015262">
    <property type="entry name" value="tRNA_Ile_lys_synt_subst-bd"/>
</dbReference>
<name>A0ABZ2MFK0_9MICO</name>
<dbReference type="CDD" id="cd01992">
    <property type="entry name" value="TilS_N"/>
    <property type="match status" value="1"/>
</dbReference>
<evidence type="ECO:0000259" key="8">
    <source>
        <dbReference type="Pfam" id="PF01171"/>
    </source>
</evidence>
<gene>
    <name evidence="7 10" type="primary">tilS</name>
    <name evidence="10" type="ORF">V1351_12835</name>
</gene>
<evidence type="ECO:0000256" key="3">
    <source>
        <dbReference type="ARBA" id="ARBA00022694"/>
    </source>
</evidence>
<dbReference type="Proteomes" id="UP001382727">
    <property type="component" value="Chromosome"/>
</dbReference>
<dbReference type="SUPFAM" id="SSF52402">
    <property type="entry name" value="Adenine nucleotide alpha hydrolases-like"/>
    <property type="match status" value="1"/>
</dbReference>
<dbReference type="PANTHER" id="PTHR43033">
    <property type="entry name" value="TRNA(ILE)-LYSIDINE SYNTHASE-RELATED"/>
    <property type="match status" value="1"/>
</dbReference>
<evidence type="ECO:0000313" key="10">
    <source>
        <dbReference type="EMBL" id="WXB75826.1"/>
    </source>
</evidence>
<keyword evidence="1 7" id="KW-0963">Cytoplasm</keyword>
<comment type="subcellular location">
    <subcellularLocation>
        <location evidence="7">Cytoplasm</location>
    </subcellularLocation>
</comment>
<protein>
    <recommendedName>
        <fullName evidence="7">tRNA(Ile)-lysidine synthase</fullName>
        <ecNumber evidence="7">6.3.4.19</ecNumber>
    </recommendedName>
    <alternativeName>
        <fullName evidence="7">tRNA(Ile)-2-lysyl-cytidine synthase</fullName>
    </alternativeName>
    <alternativeName>
        <fullName evidence="7">tRNA(Ile)-lysidine synthetase</fullName>
    </alternativeName>
</protein>
<keyword evidence="3 7" id="KW-0819">tRNA processing</keyword>
<evidence type="ECO:0000256" key="6">
    <source>
        <dbReference type="ARBA" id="ARBA00048539"/>
    </source>
</evidence>
<dbReference type="InterPro" id="IPR014729">
    <property type="entry name" value="Rossmann-like_a/b/a_fold"/>
</dbReference>
<comment type="function">
    <text evidence="7">Ligates lysine onto the cytidine present at position 34 of the AUA codon-specific tRNA(Ile) that contains the anticodon CAU, in an ATP-dependent manner. Cytidine is converted to lysidine, thus changing the amino acid specificity of the tRNA from methionine to isoleucine.</text>
</comment>
<evidence type="ECO:0000256" key="5">
    <source>
        <dbReference type="ARBA" id="ARBA00022840"/>
    </source>
</evidence>
<evidence type="ECO:0000256" key="1">
    <source>
        <dbReference type="ARBA" id="ARBA00022490"/>
    </source>
</evidence>
<keyword evidence="5 7" id="KW-0067">ATP-binding</keyword>
<feature type="domain" description="tRNA(Ile)-lysidine synthase substrate-binding" evidence="9">
    <location>
        <begin position="264"/>
        <end position="330"/>
    </location>
</feature>
<evidence type="ECO:0000256" key="4">
    <source>
        <dbReference type="ARBA" id="ARBA00022741"/>
    </source>
</evidence>
<proteinExistence type="inferred from homology"/>
<evidence type="ECO:0000259" key="9">
    <source>
        <dbReference type="Pfam" id="PF09179"/>
    </source>
</evidence>
<sequence>MGAGHPAQADCRRGVRAALEGLPAGSLALAAVSGGGDSLALAAALAAEAANHDVTAGAIIVDHGLQEESTDVALLAAQQCADVGLAPVAVVPVEVVGTGEGLEAAARDARYAALAETAAAMGSSNDGGNPLTLVLLGHTRDDQAEQVLLGLARGSGARSLAGMPVLTVREGTPFARPLLHLSRRTTHEACAAWGLTPWTDPMNDDAAFARVRARTALAELESALGPGIGEALTRTADLLRDDADLLDALADDAVPDQGPEGVAVTELADLAPALRSRVWRRLLLAAGAPAGALTAGHVAACDRLVTDWHGQGPLHLPGDLRASRADGRVHLAPAAGGQ</sequence>
<feature type="binding site" evidence="7">
    <location>
        <begin position="33"/>
        <end position="38"/>
    </location>
    <ligand>
        <name>ATP</name>
        <dbReference type="ChEBI" id="CHEBI:30616"/>
    </ligand>
</feature>
<comment type="domain">
    <text evidence="7">The N-terminal region contains the highly conserved SGGXDS motif, predicted to be a P-loop motif involved in ATP binding.</text>
</comment>
<dbReference type="Gene3D" id="3.40.50.620">
    <property type="entry name" value="HUPs"/>
    <property type="match status" value="1"/>
</dbReference>
<dbReference type="GO" id="GO:0032267">
    <property type="term" value="F:tRNA(Ile)-lysidine synthase activity"/>
    <property type="evidence" value="ECO:0007669"/>
    <property type="project" value="UniProtKB-EC"/>
</dbReference>
<dbReference type="SUPFAM" id="SSF82829">
    <property type="entry name" value="MesJ substrate recognition domain-like"/>
    <property type="match status" value="1"/>
</dbReference>
<keyword evidence="2 7" id="KW-0436">Ligase</keyword>
<dbReference type="EC" id="6.3.4.19" evidence="7"/>